<dbReference type="AlphaFoldDB" id="A0A167W9F7"/>
<gene>
    <name evidence="2" type="ORF">FIBSPDRAFT_339336</name>
</gene>
<keyword evidence="3" id="KW-1185">Reference proteome</keyword>
<proteinExistence type="predicted"/>
<protein>
    <submittedName>
        <fullName evidence="2">Uncharacterized protein</fullName>
    </submittedName>
</protein>
<sequence length="65" mass="7393">MMRVVAGDDSTKLDVFIAQLLEPALQLPQRVIVGASARKETARGRRPARRRRCQVFSRQRRSSAK</sequence>
<reference evidence="2 3" key="1">
    <citation type="journal article" date="2016" name="Mol. Biol. Evol.">
        <title>Comparative Genomics of Early-Diverging Mushroom-Forming Fungi Provides Insights into the Origins of Lignocellulose Decay Capabilities.</title>
        <authorList>
            <person name="Nagy L.G."/>
            <person name="Riley R."/>
            <person name="Tritt A."/>
            <person name="Adam C."/>
            <person name="Daum C."/>
            <person name="Floudas D."/>
            <person name="Sun H."/>
            <person name="Yadav J.S."/>
            <person name="Pangilinan J."/>
            <person name="Larsson K.H."/>
            <person name="Matsuura K."/>
            <person name="Barry K."/>
            <person name="Labutti K."/>
            <person name="Kuo R."/>
            <person name="Ohm R.A."/>
            <person name="Bhattacharya S.S."/>
            <person name="Shirouzu T."/>
            <person name="Yoshinaga Y."/>
            <person name="Martin F.M."/>
            <person name="Grigoriev I.V."/>
            <person name="Hibbett D.S."/>
        </authorList>
    </citation>
    <scope>NUCLEOTIDE SEQUENCE [LARGE SCALE GENOMIC DNA]</scope>
    <source>
        <strain evidence="2 3">CBS 109695</strain>
    </source>
</reference>
<accession>A0A167W9F7</accession>
<evidence type="ECO:0000313" key="3">
    <source>
        <dbReference type="Proteomes" id="UP000076532"/>
    </source>
</evidence>
<dbReference type="EMBL" id="KV417816">
    <property type="protein sequence ID" value="KZP05839.1"/>
    <property type="molecule type" value="Genomic_DNA"/>
</dbReference>
<evidence type="ECO:0000256" key="1">
    <source>
        <dbReference type="SAM" id="MobiDB-lite"/>
    </source>
</evidence>
<feature type="compositionally biased region" description="Basic residues" evidence="1">
    <location>
        <begin position="44"/>
        <end position="65"/>
    </location>
</feature>
<dbReference type="Proteomes" id="UP000076532">
    <property type="component" value="Unassembled WGS sequence"/>
</dbReference>
<name>A0A167W9F7_9AGAM</name>
<evidence type="ECO:0000313" key="2">
    <source>
        <dbReference type="EMBL" id="KZP05839.1"/>
    </source>
</evidence>
<feature type="region of interest" description="Disordered" evidence="1">
    <location>
        <begin position="36"/>
        <end position="65"/>
    </location>
</feature>
<organism evidence="2 3">
    <name type="scientific">Athelia psychrophila</name>
    <dbReference type="NCBI Taxonomy" id="1759441"/>
    <lineage>
        <taxon>Eukaryota</taxon>
        <taxon>Fungi</taxon>
        <taxon>Dikarya</taxon>
        <taxon>Basidiomycota</taxon>
        <taxon>Agaricomycotina</taxon>
        <taxon>Agaricomycetes</taxon>
        <taxon>Agaricomycetidae</taxon>
        <taxon>Atheliales</taxon>
        <taxon>Atheliaceae</taxon>
        <taxon>Athelia</taxon>
    </lineage>
</organism>